<dbReference type="eggNOG" id="COG5635">
    <property type="taxonomic scope" value="Bacteria"/>
</dbReference>
<dbReference type="STRING" id="1171373.PACID_07520"/>
<proteinExistence type="predicted"/>
<evidence type="ECO:0000313" key="1">
    <source>
        <dbReference type="EMBL" id="AFV88590.1"/>
    </source>
</evidence>
<dbReference type="InterPro" id="IPR027417">
    <property type="entry name" value="P-loop_NTPase"/>
</dbReference>
<dbReference type="EMBL" id="CP003493">
    <property type="protein sequence ID" value="AFV88590.1"/>
    <property type="molecule type" value="Genomic_DNA"/>
</dbReference>
<dbReference type="Proteomes" id="UP000000214">
    <property type="component" value="Chromosome"/>
</dbReference>
<name>K7SH35_ACIA4</name>
<protein>
    <submittedName>
        <fullName evidence="1">Uncharacterized protein</fullName>
    </submittedName>
</protein>
<gene>
    <name evidence="1" type="ordered locus">PACID_07520</name>
</gene>
<dbReference type="PATRIC" id="fig|1171373.8.peg.759"/>
<dbReference type="SUPFAM" id="SSF52540">
    <property type="entry name" value="P-loop containing nucleoside triphosphate hydrolases"/>
    <property type="match status" value="1"/>
</dbReference>
<sequence length="925" mass="101823">MEAPVVATGGRLLAPLAATASRALVKKLTFRWAVSHRVRARTEFQCDWKVYRKWLKTITIDELSNPIVEIQGTLANRLDEALCASGTHWSDPTDHLSRALRLVELTYPAIAATIGDADRAQLCESWAQQRDATVRKVLYELAGPDAAFSAQDLAQVLRQRSAARRTVRLQAFNTDEAALRSYLERIHMPNVPSGSVVVLQGDFGSGKSEVAETWHRACINELAMGDIAPIPVWFNASAMTGMSLENALDAQTGHAWRRGQGASITIDGLDEIEPATAQALLDASRVLAKTYTSIRVLLTSRPGILTPTTDEEQAIDLLSASDALDLVEAIGGERRETWRWTTDMRETVRRPFFALAAGIMLASGSVPDGEADLIRNLVEHALATGAERQAVTSSTTRGVLEKLAVRLTHSGRDGLSFSDRQVARSSRLVADGPQGSVIFSLPIFQHWFAAQAILAGDVPPEDIVATRQSFVRWRWAAAVAVMSLTDDSQIDELLGTWVSGNPGAAAWIIREAFSGRGNFHTDADGSLDAISSRRRILRALRTWTNGLGPFAPGLLPDSLVHGPVGLGVAVSGRCINIAFAEPSPKSDYVTELPEGIHPLSWGSISKPAWIPWMCGGVPRGSAWPWTMTRELIARETLKKLSNDPHLGTSDGIWTQERRFDLSRVLLRRGRQSLDPLPADEVRTRAVELFESLGGNRKSSVTFNLGGSYSGAELEDLILSIDTNRPSVIASPLPQPDLNPPPPSSWIWEWYSQQRIMEFEVAVYSRACKAYDEALDNAFARLGWSMSSSILAPFGVVMRLNLNDDDSERRLRDRWGSISLSLTRVPMALLPELAPTDPEPIWSTDRRVVISRSEVSLETAYFSWVLERIGSWLQMQERELIGGLSWSTTIANQMSKVRPACDIAAKWLYDDLKKTGLGEGTFPQLR</sequence>
<dbReference type="AlphaFoldDB" id="K7SH35"/>
<evidence type="ECO:0000313" key="2">
    <source>
        <dbReference type="Proteomes" id="UP000000214"/>
    </source>
</evidence>
<accession>K7SH35</accession>
<reference evidence="1 2" key="1">
    <citation type="journal article" date="2012" name="BMC Genomics">
        <title>The genome sequence of Propionibacterium acidipropionici provides insights into its biotechnological and industrial potential.</title>
        <authorList>
            <person name="Parizzi L.P."/>
            <person name="Grassi M.C."/>
            <person name="Llerena L.A."/>
            <person name="Carazzolle M.F."/>
            <person name="Queiroz V.L."/>
            <person name="Lunardi I."/>
            <person name="Zeidler A.F."/>
            <person name="Teixeira P.J."/>
            <person name="Mieczkowski P."/>
            <person name="Rincones J."/>
            <person name="Pereira G.A."/>
        </authorList>
    </citation>
    <scope>NUCLEOTIDE SEQUENCE [LARGE SCALE GENOMIC DNA]</scope>
    <source>
        <strain evidence="2">ATCC 4875 / DSM 20272 / JCM 6432 / NBRC 12425 / NCIMB 8070</strain>
    </source>
</reference>
<dbReference type="HOGENOM" id="CLU_315643_0_0_11"/>
<dbReference type="KEGG" id="pbo:PACID_07520"/>
<organism evidence="1 2">
    <name type="scientific">Acidipropionibacterium acidipropionici (strain ATCC 4875 / DSM 20272 / JCM 6432 / NBRC 12425 / NCIMB 8070 / 4)</name>
    <name type="common">Propionibacterium acidipropionici</name>
    <dbReference type="NCBI Taxonomy" id="1171373"/>
    <lineage>
        <taxon>Bacteria</taxon>
        <taxon>Bacillati</taxon>
        <taxon>Actinomycetota</taxon>
        <taxon>Actinomycetes</taxon>
        <taxon>Propionibacteriales</taxon>
        <taxon>Propionibacteriaceae</taxon>
        <taxon>Acidipropionibacterium</taxon>
    </lineage>
</organism>